<name>A0A0F9G2J6_9ZZZZ</name>
<protein>
    <submittedName>
        <fullName evidence="1">Uncharacterized protein</fullName>
    </submittedName>
</protein>
<dbReference type="AlphaFoldDB" id="A0A0F9G2J6"/>
<proteinExistence type="predicted"/>
<feature type="non-terminal residue" evidence="1">
    <location>
        <position position="1"/>
    </location>
</feature>
<gene>
    <name evidence="1" type="ORF">LCGC14_1879900</name>
</gene>
<evidence type="ECO:0000313" key="1">
    <source>
        <dbReference type="EMBL" id="KKL92919.1"/>
    </source>
</evidence>
<accession>A0A0F9G2J6</accession>
<dbReference type="EMBL" id="LAZR01019336">
    <property type="protein sequence ID" value="KKL92919.1"/>
    <property type="molecule type" value="Genomic_DNA"/>
</dbReference>
<reference evidence="1" key="1">
    <citation type="journal article" date="2015" name="Nature">
        <title>Complex archaea that bridge the gap between prokaryotes and eukaryotes.</title>
        <authorList>
            <person name="Spang A."/>
            <person name="Saw J.H."/>
            <person name="Jorgensen S.L."/>
            <person name="Zaremba-Niedzwiedzka K."/>
            <person name="Martijn J."/>
            <person name="Lind A.E."/>
            <person name="van Eijk R."/>
            <person name="Schleper C."/>
            <person name="Guy L."/>
            <person name="Ettema T.J."/>
        </authorList>
    </citation>
    <scope>NUCLEOTIDE SEQUENCE</scope>
</reference>
<sequence>TTNYNDGYFISNVATNTFEIISAFTAEGAGGTARVPIPDNSETVVDSMLFNHTVEFDRATEISIWMHIEINVGTSFNQGIKQQDVVEIKNAINGATYTVSINGVDFSYTATVPADTTTIIASALVTLITNHNPKWVPADASESGPADEFVNLLGDYEGSGYLVTASATLTGDIEVLSGSHVDATGDQVAIISDVIDFAEGTEILPKEQTIGKDVYLSRYFTPVNETPDINSISITTADTAQPTTVPPGGGDWSGANVSIDATEVAQFDTLRVTVKLV</sequence>
<organism evidence="1">
    <name type="scientific">marine sediment metagenome</name>
    <dbReference type="NCBI Taxonomy" id="412755"/>
    <lineage>
        <taxon>unclassified sequences</taxon>
        <taxon>metagenomes</taxon>
        <taxon>ecological metagenomes</taxon>
    </lineage>
</organism>
<comment type="caution">
    <text evidence="1">The sequence shown here is derived from an EMBL/GenBank/DDBJ whole genome shotgun (WGS) entry which is preliminary data.</text>
</comment>